<evidence type="ECO:0000256" key="4">
    <source>
        <dbReference type="ARBA" id="ARBA00022989"/>
    </source>
</evidence>
<feature type="transmembrane region" description="Helical" evidence="6">
    <location>
        <begin position="276"/>
        <end position="294"/>
    </location>
</feature>
<dbReference type="EMBL" id="JBHTMV010000004">
    <property type="protein sequence ID" value="MFD1294054.1"/>
    <property type="molecule type" value="Genomic_DNA"/>
</dbReference>
<feature type="transmembrane region" description="Helical" evidence="6">
    <location>
        <begin position="187"/>
        <end position="208"/>
    </location>
</feature>
<proteinExistence type="predicted"/>
<comment type="subcellular location">
    <subcellularLocation>
        <location evidence="1">Cell membrane</location>
        <topology evidence="1">Multi-pass membrane protein</topology>
    </subcellularLocation>
</comment>
<dbReference type="Proteomes" id="UP001597241">
    <property type="component" value="Unassembled WGS sequence"/>
</dbReference>
<dbReference type="InterPro" id="IPR037185">
    <property type="entry name" value="EmrE-like"/>
</dbReference>
<dbReference type="Pfam" id="PF00892">
    <property type="entry name" value="EamA"/>
    <property type="match status" value="2"/>
</dbReference>
<name>A0ABW3WP95_9FLAO</name>
<evidence type="ECO:0000313" key="8">
    <source>
        <dbReference type="EMBL" id="MFD1294054.1"/>
    </source>
</evidence>
<feature type="transmembrane region" description="Helical" evidence="6">
    <location>
        <begin position="105"/>
        <end position="122"/>
    </location>
</feature>
<feature type="domain" description="EamA" evidence="7">
    <location>
        <begin position="9"/>
        <end position="145"/>
    </location>
</feature>
<dbReference type="PANTHER" id="PTHR32322:SF18">
    <property type="entry name" value="S-ADENOSYLMETHIONINE_S-ADENOSYLHOMOCYSTEINE TRANSPORTER"/>
    <property type="match status" value="1"/>
</dbReference>
<dbReference type="PANTHER" id="PTHR32322">
    <property type="entry name" value="INNER MEMBRANE TRANSPORTER"/>
    <property type="match status" value="1"/>
</dbReference>
<feature type="transmembrane region" description="Helical" evidence="6">
    <location>
        <begin position="12"/>
        <end position="32"/>
    </location>
</feature>
<dbReference type="InterPro" id="IPR050638">
    <property type="entry name" value="AA-Vitamin_Transporters"/>
</dbReference>
<feature type="transmembrane region" description="Helical" evidence="6">
    <location>
        <begin position="38"/>
        <end position="60"/>
    </location>
</feature>
<sequence>MSFSKIFNSGILIAVVGIVMFSAKAIMVKLAYKYEVSAVHLLLFRMLFAVPFYLIIAFYVKPQNPHKIKKADFLYILLFGFIGYYLASYFDFIGLKFIKAGLERIILFIYPTLVLLISKIFFKTTISKKQVVAILITYLGVVITFWGEVQFENSNVVLGGFFIFLSALSYASYLVGSGWLIPKFGAVAFTAYAMIVSTVCVFIHYLIVDRTSVFVYPYQVYVLGFLMAIVSTLIPSFLVSFAIKKLGANNFSIIGSIGPISTIILAYLVLDEKLTVLQFVGTLIVIVGVGVISYKKK</sequence>
<accession>A0ABW3WP95</accession>
<dbReference type="RefSeq" id="WP_386809247.1">
    <property type="nucleotide sequence ID" value="NZ_JBHTMV010000004.1"/>
</dbReference>
<evidence type="ECO:0000313" key="9">
    <source>
        <dbReference type="Proteomes" id="UP001597241"/>
    </source>
</evidence>
<feature type="transmembrane region" description="Helical" evidence="6">
    <location>
        <begin position="220"/>
        <end position="243"/>
    </location>
</feature>
<keyword evidence="9" id="KW-1185">Reference proteome</keyword>
<evidence type="ECO:0000256" key="6">
    <source>
        <dbReference type="SAM" id="Phobius"/>
    </source>
</evidence>
<gene>
    <name evidence="8" type="ORF">ACFQ5N_09430</name>
</gene>
<keyword evidence="4 6" id="KW-1133">Transmembrane helix</keyword>
<evidence type="ECO:0000256" key="5">
    <source>
        <dbReference type="ARBA" id="ARBA00023136"/>
    </source>
</evidence>
<dbReference type="InterPro" id="IPR000620">
    <property type="entry name" value="EamA_dom"/>
</dbReference>
<comment type="caution">
    <text evidence="8">The sequence shown here is derived from an EMBL/GenBank/DDBJ whole genome shotgun (WGS) entry which is preliminary data.</text>
</comment>
<evidence type="ECO:0000256" key="3">
    <source>
        <dbReference type="ARBA" id="ARBA00022692"/>
    </source>
</evidence>
<evidence type="ECO:0000256" key="2">
    <source>
        <dbReference type="ARBA" id="ARBA00022475"/>
    </source>
</evidence>
<feature type="transmembrane region" description="Helical" evidence="6">
    <location>
        <begin position="72"/>
        <end position="93"/>
    </location>
</feature>
<reference evidence="9" key="1">
    <citation type="journal article" date="2019" name="Int. J. Syst. Evol. Microbiol.">
        <title>The Global Catalogue of Microorganisms (GCM) 10K type strain sequencing project: providing services to taxonomists for standard genome sequencing and annotation.</title>
        <authorList>
            <consortium name="The Broad Institute Genomics Platform"/>
            <consortium name="The Broad Institute Genome Sequencing Center for Infectious Disease"/>
            <person name="Wu L."/>
            <person name="Ma J."/>
        </authorList>
    </citation>
    <scope>NUCLEOTIDE SEQUENCE [LARGE SCALE GENOMIC DNA]</scope>
    <source>
        <strain evidence="9">CCUG 62221</strain>
    </source>
</reference>
<feature type="domain" description="EamA" evidence="7">
    <location>
        <begin position="159"/>
        <end position="293"/>
    </location>
</feature>
<evidence type="ECO:0000256" key="1">
    <source>
        <dbReference type="ARBA" id="ARBA00004651"/>
    </source>
</evidence>
<feature type="transmembrane region" description="Helical" evidence="6">
    <location>
        <begin position="155"/>
        <end position="175"/>
    </location>
</feature>
<keyword evidence="5 6" id="KW-0472">Membrane</keyword>
<feature type="transmembrane region" description="Helical" evidence="6">
    <location>
        <begin position="250"/>
        <end position="270"/>
    </location>
</feature>
<protein>
    <submittedName>
        <fullName evidence="8">DMT family transporter</fullName>
    </submittedName>
</protein>
<evidence type="ECO:0000259" key="7">
    <source>
        <dbReference type="Pfam" id="PF00892"/>
    </source>
</evidence>
<feature type="transmembrane region" description="Helical" evidence="6">
    <location>
        <begin position="131"/>
        <end position="149"/>
    </location>
</feature>
<keyword evidence="3 6" id="KW-0812">Transmembrane</keyword>
<organism evidence="8 9">
    <name type="scientific">Lutibacter holmesii</name>
    <dbReference type="NCBI Taxonomy" id="1137985"/>
    <lineage>
        <taxon>Bacteria</taxon>
        <taxon>Pseudomonadati</taxon>
        <taxon>Bacteroidota</taxon>
        <taxon>Flavobacteriia</taxon>
        <taxon>Flavobacteriales</taxon>
        <taxon>Flavobacteriaceae</taxon>
        <taxon>Lutibacter</taxon>
    </lineage>
</organism>
<dbReference type="SUPFAM" id="SSF103481">
    <property type="entry name" value="Multidrug resistance efflux transporter EmrE"/>
    <property type="match status" value="2"/>
</dbReference>
<keyword evidence="2" id="KW-1003">Cell membrane</keyword>